<keyword evidence="6 9" id="KW-0418">Kinase</keyword>
<dbReference type="InterPro" id="IPR014721">
    <property type="entry name" value="Ribsml_uS5_D2-typ_fold_subgr"/>
</dbReference>
<dbReference type="PANTHER" id="PTHR43527:SF2">
    <property type="entry name" value="4-DIPHOSPHOCYTIDYL-2-C-METHYL-D-ERYTHRITOL KINASE, CHLOROPLASTIC"/>
    <property type="match status" value="1"/>
</dbReference>
<dbReference type="InterPro" id="IPR006204">
    <property type="entry name" value="GHMP_kinase_N_dom"/>
</dbReference>
<feature type="active site" evidence="9">
    <location>
        <position position="20"/>
    </location>
</feature>
<comment type="pathway">
    <text evidence="9">Isoprenoid biosynthesis; isopentenyl diphosphate biosynthesis via DXP pathway; isopentenyl diphosphate from 1-deoxy-D-xylulose 5-phosphate: step 3/6.</text>
</comment>
<dbReference type="PIRSF" id="PIRSF010376">
    <property type="entry name" value="IspE"/>
    <property type="match status" value="1"/>
</dbReference>
<dbReference type="SUPFAM" id="SSF55060">
    <property type="entry name" value="GHMP Kinase, C-terminal domain"/>
    <property type="match status" value="1"/>
</dbReference>
<keyword evidence="7 9" id="KW-0067">ATP-binding</keyword>
<sequence>MPGASQHGAPVTVTAEAYGKVNLLLGVGDARTDGYHELTTVFQSMDLRETVTITRVESKTGIQGLTADSVFDDHVPTDSTNLAWRAVELVREVAREHAAQGAQLRNSPDVGLRIDIRKGVPMAGGMAGGSADAAAAIVAVAEFFWPSEFVPIEELHARAVTLGADVPFCLLGGTALGTGIGEDLSPILTRGTYHWVMVTNKKGLSTPTVFKKLDEQRQLAAEGQRPDVRVGDPGQVIKALRSGSAELLAAQLGNDLQAPAVSLLPELRETLGLAHQAGALRAIVSGSGPTVAVLCHDEEHAVEVLASITGAARGVRAVLATSPASGARVVART</sequence>
<dbReference type="SUPFAM" id="SSF54211">
    <property type="entry name" value="Ribosomal protein S5 domain 2-like"/>
    <property type="match status" value="1"/>
</dbReference>
<dbReference type="GO" id="GO:0019288">
    <property type="term" value="P:isopentenyl diphosphate biosynthetic process, methylerythritol 4-phosphate pathway"/>
    <property type="evidence" value="ECO:0007669"/>
    <property type="project" value="UniProtKB-UniRule"/>
</dbReference>
<dbReference type="GO" id="GO:0016114">
    <property type="term" value="P:terpenoid biosynthetic process"/>
    <property type="evidence" value="ECO:0007669"/>
    <property type="project" value="UniProtKB-UniRule"/>
</dbReference>
<evidence type="ECO:0000256" key="1">
    <source>
        <dbReference type="ARBA" id="ARBA00009684"/>
    </source>
</evidence>
<feature type="domain" description="GHMP kinase C-terminal" evidence="11">
    <location>
        <begin position="237"/>
        <end position="308"/>
    </location>
</feature>
<dbReference type="InterPro" id="IPR004424">
    <property type="entry name" value="IspE"/>
</dbReference>
<feature type="domain" description="GHMP kinase N-terminal" evidence="10">
    <location>
        <begin position="81"/>
        <end position="173"/>
    </location>
</feature>
<reference evidence="12 13" key="1">
    <citation type="submission" date="2014-10" db="EMBL/GenBank/DDBJ databases">
        <title>Whole Genome sequence of Corynebacterium auriscanis strain CIP 106629.</title>
        <authorList>
            <person name="Hassan S.S."/>
            <person name="Jamal S.B."/>
            <person name="Tiwari S."/>
            <person name="Oliveira L.D.C."/>
            <person name="Souza F."/>
            <person name="Mariano D.C."/>
            <person name="Almeida S."/>
            <person name="Dorella F."/>
            <person name="Pereira F."/>
            <person name="Carvalho A."/>
            <person name="Leal C.A."/>
            <person name="Soares S.D.C."/>
            <person name="Figueiredo H.C."/>
            <person name="Silva A."/>
            <person name="Azevedo V.A."/>
        </authorList>
    </citation>
    <scope>NUCLEOTIDE SEQUENCE [LARGE SCALE GENOMIC DNA]</scope>
    <source>
        <strain evidence="12 13">CIP 106629</strain>
    </source>
</reference>
<feature type="binding site" evidence="9">
    <location>
        <begin position="121"/>
        <end position="131"/>
    </location>
    <ligand>
        <name>ATP</name>
        <dbReference type="ChEBI" id="CHEBI:30616"/>
    </ligand>
</feature>
<evidence type="ECO:0000313" key="12">
    <source>
        <dbReference type="EMBL" id="KGM19224.1"/>
    </source>
</evidence>
<dbReference type="NCBIfam" id="NF002870">
    <property type="entry name" value="PRK03188.1"/>
    <property type="match status" value="1"/>
</dbReference>
<gene>
    <name evidence="9" type="primary">ispE</name>
    <name evidence="12" type="ORF">MA47_02300</name>
</gene>
<dbReference type="GO" id="GO:0050515">
    <property type="term" value="F:4-(cytidine 5'-diphospho)-2-C-methyl-D-erythritol kinase activity"/>
    <property type="evidence" value="ECO:0007669"/>
    <property type="project" value="UniProtKB-UniRule"/>
</dbReference>
<evidence type="ECO:0000259" key="11">
    <source>
        <dbReference type="Pfam" id="PF08544"/>
    </source>
</evidence>
<dbReference type="EMBL" id="JRVJ01000003">
    <property type="protein sequence ID" value="KGM19224.1"/>
    <property type="molecule type" value="Genomic_DNA"/>
</dbReference>
<dbReference type="HAMAP" id="MF_00061">
    <property type="entry name" value="IspE"/>
    <property type="match status" value="1"/>
</dbReference>
<name>A0A0A2DMQ3_9CORY</name>
<keyword evidence="9" id="KW-0414">Isoprene biosynthesis</keyword>
<evidence type="ECO:0000313" key="13">
    <source>
        <dbReference type="Proteomes" id="UP000030145"/>
    </source>
</evidence>
<dbReference type="InterPro" id="IPR036554">
    <property type="entry name" value="GHMP_kinase_C_sf"/>
</dbReference>
<dbReference type="InterPro" id="IPR013750">
    <property type="entry name" value="GHMP_kinase_C_dom"/>
</dbReference>
<evidence type="ECO:0000256" key="7">
    <source>
        <dbReference type="ARBA" id="ARBA00022840"/>
    </source>
</evidence>
<evidence type="ECO:0000256" key="3">
    <source>
        <dbReference type="ARBA" id="ARBA00017473"/>
    </source>
</evidence>
<accession>A0A0A2DMQ3</accession>
<dbReference type="GO" id="GO:0005524">
    <property type="term" value="F:ATP binding"/>
    <property type="evidence" value="ECO:0007669"/>
    <property type="project" value="UniProtKB-UniRule"/>
</dbReference>
<proteinExistence type="inferred from homology"/>
<evidence type="ECO:0000256" key="4">
    <source>
        <dbReference type="ARBA" id="ARBA00022679"/>
    </source>
</evidence>
<evidence type="ECO:0000256" key="9">
    <source>
        <dbReference type="HAMAP-Rule" id="MF_00061"/>
    </source>
</evidence>
<dbReference type="PANTHER" id="PTHR43527">
    <property type="entry name" value="4-DIPHOSPHOCYTIDYL-2-C-METHYL-D-ERYTHRITOL KINASE, CHLOROPLASTIC"/>
    <property type="match status" value="1"/>
</dbReference>
<comment type="similarity">
    <text evidence="1 9">Belongs to the GHMP kinase family. IspE subfamily.</text>
</comment>
<dbReference type="EC" id="2.7.1.148" evidence="2 9"/>
<dbReference type="Pfam" id="PF08544">
    <property type="entry name" value="GHMP_kinases_C"/>
    <property type="match status" value="1"/>
</dbReference>
<protein>
    <recommendedName>
        <fullName evidence="3 9">4-diphosphocytidyl-2-C-methyl-D-erythritol kinase</fullName>
        <shortName evidence="9">CMK</shortName>
        <ecNumber evidence="2 9">2.7.1.148</ecNumber>
    </recommendedName>
    <alternativeName>
        <fullName evidence="8 9">4-(cytidine-5'-diphospho)-2-C-methyl-D-erythritol kinase</fullName>
    </alternativeName>
</protein>
<comment type="caution">
    <text evidence="12">The sequence shown here is derived from an EMBL/GenBank/DDBJ whole genome shotgun (WGS) entry which is preliminary data.</text>
</comment>
<dbReference type="UniPathway" id="UPA00056">
    <property type="reaction ID" value="UER00094"/>
</dbReference>
<keyword evidence="13" id="KW-1185">Reference proteome</keyword>
<evidence type="ECO:0000256" key="5">
    <source>
        <dbReference type="ARBA" id="ARBA00022741"/>
    </source>
</evidence>
<feature type="active site" evidence="9">
    <location>
        <position position="165"/>
    </location>
</feature>
<dbReference type="AlphaFoldDB" id="A0A0A2DMQ3"/>
<keyword evidence="4 9" id="KW-0808">Transferase</keyword>
<dbReference type="NCBIfam" id="TIGR00154">
    <property type="entry name" value="ispE"/>
    <property type="match status" value="1"/>
</dbReference>
<dbReference type="Gene3D" id="3.30.230.10">
    <property type="match status" value="1"/>
</dbReference>
<dbReference type="Pfam" id="PF00288">
    <property type="entry name" value="GHMP_kinases_N"/>
    <property type="match status" value="1"/>
</dbReference>
<dbReference type="Proteomes" id="UP000030145">
    <property type="component" value="Unassembled WGS sequence"/>
</dbReference>
<organism evidence="12 13">
    <name type="scientific">Corynebacterium auriscanis</name>
    <dbReference type="NCBI Taxonomy" id="99807"/>
    <lineage>
        <taxon>Bacteria</taxon>
        <taxon>Bacillati</taxon>
        <taxon>Actinomycetota</taxon>
        <taxon>Actinomycetes</taxon>
        <taxon>Mycobacteriales</taxon>
        <taxon>Corynebacteriaceae</taxon>
        <taxon>Corynebacterium</taxon>
    </lineage>
</organism>
<keyword evidence="5 9" id="KW-0547">Nucleotide-binding</keyword>
<evidence type="ECO:0000256" key="8">
    <source>
        <dbReference type="ARBA" id="ARBA00032554"/>
    </source>
</evidence>
<evidence type="ECO:0000256" key="2">
    <source>
        <dbReference type="ARBA" id="ARBA00012052"/>
    </source>
</evidence>
<comment type="catalytic activity">
    <reaction evidence="9">
        <text>4-CDP-2-C-methyl-D-erythritol + ATP = 4-CDP-2-C-methyl-D-erythritol 2-phosphate + ADP + H(+)</text>
        <dbReference type="Rhea" id="RHEA:18437"/>
        <dbReference type="ChEBI" id="CHEBI:15378"/>
        <dbReference type="ChEBI" id="CHEBI:30616"/>
        <dbReference type="ChEBI" id="CHEBI:57823"/>
        <dbReference type="ChEBI" id="CHEBI:57919"/>
        <dbReference type="ChEBI" id="CHEBI:456216"/>
        <dbReference type="EC" id="2.7.1.148"/>
    </reaction>
</comment>
<comment type="function">
    <text evidence="9">Catalyzes the phosphorylation of the position 2 hydroxy group of 4-diphosphocytidyl-2C-methyl-D-erythritol.</text>
</comment>
<dbReference type="Gene3D" id="3.30.70.890">
    <property type="entry name" value="GHMP kinase, C-terminal domain"/>
    <property type="match status" value="1"/>
</dbReference>
<evidence type="ECO:0000256" key="6">
    <source>
        <dbReference type="ARBA" id="ARBA00022777"/>
    </source>
</evidence>
<evidence type="ECO:0000259" key="10">
    <source>
        <dbReference type="Pfam" id="PF00288"/>
    </source>
</evidence>
<dbReference type="InterPro" id="IPR020568">
    <property type="entry name" value="Ribosomal_Su5_D2-typ_SF"/>
</dbReference>